<accession>A0A223P0D7</accession>
<keyword evidence="1" id="KW-0472">Membrane</keyword>
<reference evidence="3 4" key="1">
    <citation type="submission" date="2017-08" db="EMBL/GenBank/DDBJ databases">
        <title>Complete genome sequence of Mucilaginibacter sp. strain BJC16-A31.</title>
        <authorList>
            <consortium name="Henan University of Science and Technology"/>
            <person name="You X."/>
        </authorList>
    </citation>
    <scope>NUCLEOTIDE SEQUENCE [LARGE SCALE GENOMIC DNA]</scope>
    <source>
        <strain evidence="3 4">BJC16-A31</strain>
    </source>
</reference>
<dbReference type="InterPro" id="IPR019223">
    <property type="entry name" value="DUF2147"/>
</dbReference>
<dbReference type="PANTHER" id="PTHR36919:SF2">
    <property type="entry name" value="BLL6627 PROTEIN"/>
    <property type="match status" value="1"/>
</dbReference>
<evidence type="ECO:0000313" key="3">
    <source>
        <dbReference type="EMBL" id="ASU35609.1"/>
    </source>
</evidence>
<dbReference type="Proteomes" id="UP000215002">
    <property type="component" value="Chromosome"/>
</dbReference>
<dbReference type="PANTHER" id="PTHR36919">
    <property type="entry name" value="BLR1215 PROTEIN"/>
    <property type="match status" value="1"/>
</dbReference>
<evidence type="ECO:0000313" key="4">
    <source>
        <dbReference type="Proteomes" id="UP000215002"/>
    </source>
</evidence>
<dbReference type="AlphaFoldDB" id="A0A223P0D7"/>
<keyword evidence="1" id="KW-0812">Transmembrane</keyword>
<sequence length="210" mass="24498">MSCVADTPLVPVKKTMGKGRERAEFDKGSLNWQKLIRAKPAIYNIGITIVLILNIYICWMLTKQLLGFFMLFLSTTVALKGQAFKPSERICGKWESKDKDLRINVYMEQGQFVVKIAWFSDTDGKPMDYWTDRRNPNPALRGRKILGMSILRNLEYHPNTDSWENGMIYDSKHGREWNSSAYIDKKGELKVKGYWHFKWIGKTMTFTRIK</sequence>
<organism evidence="3 4">
    <name type="scientific">Mucilaginibacter xinganensis</name>
    <dbReference type="NCBI Taxonomy" id="1234841"/>
    <lineage>
        <taxon>Bacteria</taxon>
        <taxon>Pseudomonadati</taxon>
        <taxon>Bacteroidota</taxon>
        <taxon>Sphingobacteriia</taxon>
        <taxon>Sphingobacteriales</taxon>
        <taxon>Sphingobacteriaceae</taxon>
        <taxon>Mucilaginibacter</taxon>
    </lineage>
</organism>
<feature type="domain" description="DUF2147" evidence="2">
    <location>
        <begin position="92"/>
        <end position="208"/>
    </location>
</feature>
<name>A0A223P0D7_9SPHI</name>
<evidence type="ECO:0000259" key="2">
    <source>
        <dbReference type="Pfam" id="PF09917"/>
    </source>
</evidence>
<protein>
    <recommendedName>
        <fullName evidence="2">DUF2147 domain-containing protein</fullName>
    </recommendedName>
</protein>
<dbReference type="RefSeq" id="WP_245845605.1">
    <property type="nucleotide sequence ID" value="NZ_CP022743.1"/>
</dbReference>
<gene>
    <name evidence="3" type="ORF">MuYL_3724</name>
</gene>
<dbReference type="EMBL" id="CP022743">
    <property type="protein sequence ID" value="ASU35609.1"/>
    <property type="molecule type" value="Genomic_DNA"/>
</dbReference>
<feature type="transmembrane region" description="Helical" evidence="1">
    <location>
        <begin position="41"/>
        <end position="59"/>
    </location>
</feature>
<proteinExistence type="predicted"/>
<dbReference type="Gene3D" id="2.40.128.520">
    <property type="match status" value="1"/>
</dbReference>
<evidence type="ECO:0000256" key="1">
    <source>
        <dbReference type="SAM" id="Phobius"/>
    </source>
</evidence>
<dbReference type="Pfam" id="PF09917">
    <property type="entry name" value="DUF2147"/>
    <property type="match status" value="1"/>
</dbReference>
<dbReference type="KEGG" id="muc:MuYL_3724"/>
<keyword evidence="4" id="KW-1185">Reference proteome</keyword>
<keyword evidence="1" id="KW-1133">Transmembrane helix</keyword>